<keyword evidence="4" id="KW-0808">Transferase</keyword>
<dbReference type="InterPro" id="IPR036890">
    <property type="entry name" value="HATPase_C_sf"/>
</dbReference>
<evidence type="ECO:0000256" key="5">
    <source>
        <dbReference type="ARBA" id="ARBA00022777"/>
    </source>
</evidence>
<dbReference type="SUPFAM" id="SSF55874">
    <property type="entry name" value="ATPase domain of HSP90 chaperone/DNA topoisomerase II/histidine kinase"/>
    <property type="match status" value="1"/>
</dbReference>
<evidence type="ECO:0000259" key="9">
    <source>
        <dbReference type="PROSITE" id="PS50113"/>
    </source>
</evidence>
<evidence type="ECO:0000256" key="2">
    <source>
        <dbReference type="ARBA" id="ARBA00012438"/>
    </source>
</evidence>
<dbReference type="PROSITE" id="PS50112">
    <property type="entry name" value="PAS"/>
    <property type="match status" value="3"/>
</dbReference>
<evidence type="ECO:0000259" key="8">
    <source>
        <dbReference type="PROSITE" id="PS50112"/>
    </source>
</evidence>
<dbReference type="InterPro" id="IPR013767">
    <property type="entry name" value="PAS_fold"/>
</dbReference>
<proteinExistence type="predicted"/>
<evidence type="ECO:0000256" key="3">
    <source>
        <dbReference type="ARBA" id="ARBA00022553"/>
    </source>
</evidence>
<dbReference type="NCBIfam" id="TIGR00229">
    <property type="entry name" value="sensory_box"/>
    <property type="match status" value="6"/>
</dbReference>
<evidence type="ECO:0000256" key="4">
    <source>
        <dbReference type="ARBA" id="ARBA00022679"/>
    </source>
</evidence>
<feature type="domain" description="PAC" evidence="9">
    <location>
        <begin position="204"/>
        <end position="256"/>
    </location>
</feature>
<feature type="domain" description="PAC" evidence="9">
    <location>
        <begin position="353"/>
        <end position="405"/>
    </location>
</feature>
<dbReference type="PROSITE" id="PS50109">
    <property type="entry name" value="HIS_KIN"/>
    <property type="match status" value="1"/>
</dbReference>
<feature type="domain" description="PAC" evidence="9">
    <location>
        <begin position="843"/>
        <end position="894"/>
    </location>
</feature>
<name>A0A1I6YX40_9BACT</name>
<dbReference type="EMBL" id="FPBF01000001">
    <property type="protein sequence ID" value="SFT55063.1"/>
    <property type="molecule type" value="Genomic_DNA"/>
</dbReference>
<feature type="domain" description="PAC" evidence="9">
    <location>
        <begin position="964"/>
        <end position="1016"/>
    </location>
</feature>
<dbReference type="Gene3D" id="1.10.287.130">
    <property type="match status" value="1"/>
</dbReference>
<dbReference type="Pfam" id="PF08448">
    <property type="entry name" value="PAS_4"/>
    <property type="match status" value="2"/>
</dbReference>
<dbReference type="Proteomes" id="UP000199673">
    <property type="component" value="Unassembled WGS sequence"/>
</dbReference>
<evidence type="ECO:0000256" key="1">
    <source>
        <dbReference type="ARBA" id="ARBA00000085"/>
    </source>
</evidence>
<dbReference type="InterPro" id="IPR013656">
    <property type="entry name" value="PAS_4"/>
</dbReference>
<dbReference type="InterPro" id="IPR000014">
    <property type="entry name" value="PAS"/>
</dbReference>
<dbReference type="Gene3D" id="3.30.450.20">
    <property type="entry name" value="PAS domain"/>
    <property type="match status" value="7"/>
</dbReference>
<feature type="domain" description="PAC" evidence="9">
    <location>
        <begin position="610"/>
        <end position="658"/>
    </location>
</feature>
<dbReference type="SMART" id="SM00086">
    <property type="entry name" value="PAC"/>
    <property type="match status" value="7"/>
</dbReference>
<dbReference type="Pfam" id="PF02518">
    <property type="entry name" value="HATPase_c"/>
    <property type="match status" value="1"/>
</dbReference>
<feature type="domain" description="PAS" evidence="8">
    <location>
        <begin position="769"/>
        <end position="824"/>
    </location>
</feature>
<feature type="domain" description="Histidine kinase" evidence="7">
    <location>
        <begin position="1034"/>
        <end position="1245"/>
    </location>
</feature>
<evidence type="ECO:0000259" key="7">
    <source>
        <dbReference type="PROSITE" id="PS50109"/>
    </source>
</evidence>
<keyword evidence="3" id="KW-0597">Phosphoprotein</keyword>
<dbReference type="InterPro" id="IPR052162">
    <property type="entry name" value="Sensor_kinase/Photoreceptor"/>
</dbReference>
<evidence type="ECO:0000313" key="10">
    <source>
        <dbReference type="EMBL" id="SFT55063.1"/>
    </source>
</evidence>
<dbReference type="InterPro" id="IPR035965">
    <property type="entry name" value="PAS-like_dom_sf"/>
</dbReference>
<dbReference type="InterPro" id="IPR001610">
    <property type="entry name" value="PAC"/>
</dbReference>
<dbReference type="AlphaFoldDB" id="A0A1I6YX40"/>
<dbReference type="Gene3D" id="3.30.565.10">
    <property type="entry name" value="Histidine kinase-like ATPase, C-terminal domain"/>
    <property type="match status" value="1"/>
</dbReference>
<dbReference type="InterPro" id="IPR003594">
    <property type="entry name" value="HATPase_dom"/>
</dbReference>
<keyword evidence="6" id="KW-0175">Coiled coil</keyword>
<dbReference type="GO" id="GO:0006355">
    <property type="term" value="P:regulation of DNA-templated transcription"/>
    <property type="evidence" value="ECO:0007669"/>
    <property type="project" value="InterPro"/>
</dbReference>
<sequence length="1245" mass="143394">MMSTETKYDWERLNSIFQALPLPTLVWQAEEGDFELIDYNEAAVGFLGDKLKKCKSIKASSFYENEPNILIDLKKSYREKSCIERVLAYGGGNSGQTNYITIKHIYVQPDIILVQIQEDDKPKEPKKVVLDQVKQLSVFIENSPAATAMFDTEMRYVAVSNKWLSDNKLEGKDLVGKSHYEVVPDIRKEWKIIHQRCLNGSIEKKDEDFFTRNDGSVEWIKWEVQPWYTEPDKIGGIIMFTEDITERKTKEELFKKMNEKLSAQNELLRQAKEKLQLNESRLVEAQYAAKIGSWETELSNLNVVWSAETFSIFELDSSVFNPSHESFLEYVHEEDKETVNSAFVNSFNSRAYHSIEHRIITGKGNLKYVEERWKVHKNKEGEPVRIFGSCQDITERKMIELELSSSKRKIIENEYRLKLAVDAAQLGVWDWNFLKNEVVWNSIMDEIHGLEKNFEGDKYEVWVNSLHAEDKEKVIAKLKNSIDSLENLHSSYRIVKSDGEIAYIKADAIVLRNEQGEPYRMIGINKDITAQKISENKLVEYKHFFQNSNDFLNISNTEGFFEIVNKRMVKTLGYSEKELLGKLYYEVLHPDDVGTVINEVEMLSTHGKTQNFQVRHSKKNGEIIWIEWSVTPDKSNNRIYSIGRDITERKKVSELIKYQFENAPDIILVVNKELIVESINRGFTHLTEEFIGKYCLDFLPEESKSITEQTLKKCFETGKRYEIEHTVGFGRWVRSRFVPMVIDGEINQVMIFGTDITSQKQAEKELKESEEKYRAITENITDAIILVDKEFNLLYRSPANYKITGYTSDDFLNIDVSSLVHKEDLTKSLLHFQEVYSVPNSSSNFKVRILHKQGHWLWVEGSIVNLLDNPSIGAIVMSFRDVSDRIKVEEELALASLIVNSSEDAIFSKTSDNIINSWNHGAESIFGYTAEEIIGQSIYLLIPPDLHEEERRISDTTLKAKPIKYLETQRIRKDGSIIDVSLTISPILNESNQVIGSSKIMRDITSRKKLENERNKVIDDLVQRNRDLEQFSYIVSHNLRAPAANILGISSLIQSLDLISTEKELVSGLAQSAVGLDIVIKDLNYILQKKREVNEKKVCVKFSEIISGIKASIASWIEQENVTLISDFSPLEEMVTIKSYVFSIFYNLITNSIKYRHPERDPVIEIKSHIQKNGFKIVFIDNGLGIDLEKKSDQVFGLYKRFHFHTEGKGMGLYMVKNQLEALGGKISIQSKVNVGTEVTIEFEN</sequence>
<dbReference type="PANTHER" id="PTHR43304">
    <property type="entry name" value="PHYTOCHROME-LIKE PROTEIN CPH1"/>
    <property type="match status" value="1"/>
</dbReference>
<evidence type="ECO:0000313" key="11">
    <source>
        <dbReference type="Proteomes" id="UP000199673"/>
    </source>
</evidence>
<dbReference type="Pfam" id="PF00989">
    <property type="entry name" value="PAS"/>
    <property type="match status" value="1"/>
</dbReference>
<protein>
    <recommendedName>
        <fullName evidence="2">histidine kinase</fullName>
        <ecNumber evidence="2">2.7.13.3</ecNumber>
    </recommendedName>
</protein>
<keyword evidence="5" id="KW-0418">Kinase</keyword>
<evidence type="ECO:0000256" key="6">
    <source>
        <dbReference type="SAM" id="Coils"/>
    </source>
</evidence>
<dbReference type="SUPFAM" id="SSF55785">
    <property type="entry name" value="PYP-like sensor domain (PAS domain)"/>
    <property type="match status" value="7"/>
</dbReference>
<keyword evidence="11" id="KW-1185">Reference proteome</keyword>
<organism evidence="10 11">
    <name type="scientific">Algoriphagus locisalis</name>
    <dbReference type="NCBI Taxonomy" id="305507"/>
    <lineage>
        <taxon>Bacteria</taxon>
        <taxon>Pseudomonadati</taxon>
        <taxon>Bacteroidota</taxon>
        <taxon>Cytophagia</taxon>
        <taxon>Cytophagales</taxon>
        <taxon>Cyclobacteriaceae</taxon>
        <taxon>Algoriphagus</taxon>
    </lineage>
</organism>
<dbReference type="GO" id="GO:0000155">
    <property type="term" value="F:phosphorelay sensor kinase activity"/>
    <property type="evidence" value="ECO:0007669"/>
    <property type="project" value="InterPro"/>
</dbReference>
<dbReference type="SMART" id="SM00387">
    <property type="entry name" value="HATPase_c"/>
    <property type="match status" value="1"/>
</dbReference>
<dbReference type="OrthoDB" id="9766459at2"/>
<dbReference type="InterPro" id="IPR036097">
    <property type="entry name" value="HisK_dim/P_sf"/>
</dbReference>
<feature type="domain" description="PAS" evidence="8">
    <location>
        <begin position="891"/>
        <end position="961"/>
    </location>
</feature>
<accession>A0A1I6YX40</accession>
<reference evidence="11" key="1">
    <citation type="submission" date="2016-10" db="EMBL/GenBank/DDBJ databases">
        <authorList>
            <person name="Varghese N."/>
            <person name="Submissions S."/>
        </authorList>
    </citation>
    <scope>NUCLEOTIDE SEQUENCE [LARGE SCALE GENOMIC DNA]</scope>
    <source>
        <strain evidence="11">DSM 23445</strain>
    </source>
</reference>
<dbReference type="PROSITE" id="PS50113">
    <property type="entry name" value="PAC"/>
    <property type="match status" value="6"/>
</dbReference>
<gene>
    <name evidence="10" type="ORF">SAMN04489724_1283</name>
</gene>
<dbReference type="SMART" id="SM00091">
    <property type="entry name" value="PAS"/>
    <property type="match status" value="8"/>
</dbReference>
<dbReference type="Gene3D" id="2.10.70.100">
    <property type="match status" value="2"/>
</dbReference>
<dbReference type="SUPFAM" id="SSF47384">
    <property type="entry name" value="Homodimeric domain of signal transducing histidine kinase"/>
    <property type="match status" value="1"/>
</dbReference>
<dbReference type="InterPro" id="IPR005467">
    <property type="entry name" value="His_kinase_dom"/>
</dbReference>
<comment type="catalytic activity">
    <reaction evidence="1">
        <text>ATP + protein L-histidine = ADP + protein N-phospho-L-histidine.</text>
        <dbReference type="EC" id="2.7.13.3"/>
    </reaction>
</comment>
<dbReference type="CDD" id="cd00130">
    <property type="entry name" value="PAS"/>
    <property type="match status" value="7"/>
</dbReference>
<dbReference type="InterPro" id="IPR000700">
    <property type="entry name" value="PAS-assoc_C"/>
</dbReference>
<dbReference type="STRING" id="305507.SAMN04489724_1283"/>
<feature type="domain" description="PAC" evidence="9">
    <location>
        <begin position="488"/>
        <end position="540"/>
    </location>
</feature>
<dbReference type="InterPro" id="IPR013655">
    <property type="entry name" value="PAS_fold_3"/>
</dbReference>
<feature type="coiled-coil region" evidence="6">
    <location>
        <begin position="254"/>
        <end position="281"/>
    </location>
</feature>
<dbReference type="PANTHER" id="PTHR43304:SF1">
    <property type="entry name" value="PAC DOMAIN-CONTAINING PROTEIN"/>
    <property type="match status" value="1"/>
</dbReference>
<feature type="domain" description="PAS" evidence="8">
    <location>
        <begin position="537"/>
        <end position="607"/>
    </location>
</feature>
<dbReference type="Pfam" id="PF08447">
    <property type="entry name" value="PAS_3"/>
    <property type="match status" value="4"/>
</dbReference>
<dbReference type="EC" id="2.7.13.3" evidence="2"/>